<evidence type="ECO:0000313" key="8">
    <source>
        <dbReference type="EMBL" id="ALO17139.1"/>
    </source>
</evidence>
<dbReference type="Pfam" id="PF07676">
    <property type="entry name" value="PD40"/>
    <property type="match status" value="2"/>
</dbReference>
<keyword evidence="6" id="KW-0732">Signal</keyword>
<evidence type="ECO:0000256" key="2">
    <source>
        <dbReference type="ARBA" id="ARBA00023136"/>
    </source>
</evidence>
<proteinExistence type="predicted"/>
<organism evidence="8 9">
    <name type="scientific">Salinivirga cyanobacteriivorans</name>
    <dbReference type="NCBI Taxonomy" id="1307839"/>
    <lineage>
        <taxon>Bacteria</taxon>
        <taxon>Pseudomonadati</taxon>
        <taxon>Bacteroidota</taxon>
        <taxon>Bacteroidia</taxon>
        <taxon>Bacteroidales</taxon>
        <taxon>Salinivirgaceae</taxon>
        <taxon>Salinivirga</taxon>
    </lineage>
</organism>
<dbReference type="SUPFAM" id="SSF82171">
    <property type="entry name" value="DPP6 N-terminal domain-like"/>
    <property type="match status" value="1"/>
</dbReference>
<evidence type="ECO:0000259" key="7">
    <source>
        <dbReference type="PROSITE" id="PS51123"/>
    </source>
</evidence>
<dbReference type="CDD" id="cd07185">
    <property type="entry name" value="OmpA_C-like"/>
    <property type="match status" value="1"/>
</dbReference>
<feature type="repeat" description="TPR" evidence="4">
    <location>
        <begin position="23"/>
        <end position="56"/>
    </location>
</feature>
<name>A0A0S2I428_9BACT</name>
<dbReference type="AlphaFoldDB" id="A0A0S2I428"/>
<dbReference type="InterPro" id="IPR019734">
    <property type="entry name" value="TPR_rpt"/>
</dbReference>
<gene>
    <name evidence="8" type="primary">pal</name>
    <name evidence="8" type="ORF">L21SP5_03531</name>
</gene>
<dbReference type="InterPro" id="IPR006665">
    <property type="entry name" value="OmpA-like"/>
</dbReference>
<dbReference type="KEGG" id="blq:L21SP5_03531"/>
<keyword evidence="4" id="KW-0802">TPR repeat</keyword>
<dbReference type="PANTHER" id="PTHR30329">
    <property type="entry name" value="STATOR ELEMENT OF FLAGELLAR MOTOR COMPLEX"/>
    <property type="match status" value="1"/>
</dbReference>
<dbReference type="Gene3D" id="2.120.10.30">
    <property type="entry name" value="TolB, C-terminal domain"/>
    <property type="match status" value="1"/>
</dbReference>
<keyword evidence="2 5" id="KW-0472">Membrane</keyword>
<dbReference type="Proteomes" id="UP000064893">
    <property type="component" value="Chromosome"/>
</dbReference>
<feature type="domain" description="OmpA-like" evidence="7">
    <location>
        <begin position="666"/>
        <end position="780"/>
    </location>
</feature>
<sequence precursor="true">MRIKNLLIILFLLPLLASSQEDVKKDLKLGERYYNNEQYQDAIYFYLKADSVKPLNPLDAANLAWSLLNSPDRELEAIPYFEKALNTRRTNHQLIHKNLGTLYHKVFQFDKAIEHFTAYLDNAGREDRFIIYCERMLETCNNAKKIVEARQEYEINPLPYPLSKYNTKNVFTTVDGREIIFQTQDYTLYKSEIKQGRFQEPNKLFSHGRLEKANLVGISYDAQILYFNQKEKGDFDLYEANLVGLTIKKPKAFPGEINSKFNEYDLTISPDGTTMYFSSDRPGGYGKTDIYRINRISENDWGTAENIGPEINTPYLERAPFLQASGKYFYFASTGHENMGGFDIFKSTKTGISWSNPENVAFINTIYDDLSFSQTGNGNFVVFSRPKDFEPEEEHLWSVNLSQNIPLTIVKGTILAGSPLSPVAADIKVYDQETKERMKYIYNPNPHTGKYLMIFPPGKDYEMVVEAGGFLPQLIQIVVPGQKYFYELFQEIRLYTIELAEEKIGEKVEVENVFYDIYQTNLSDSLIEKYKPQREKNYDHLLKMVEDIINTTDSIGIENINEMREAPKTSQNEQQESYDHLVNLIETAISNTDSVSLALLDKQTVENEETSNIYFYSSNQLPHEYLNKTVYNGDTLYTKPRLNTNKEKQVQAEDSKYDFNYRALKAEEKRVVMHKTIYFDVNEVQIKTKYLFDISQITDLLYNNASLGIEIHGYADERGTARYNEQLSRRRANEVFKKIQSNRIKSNRIIIEAHGEEDLNRNKGKLAKSRRVDIVIFEPIIQSEIEK</sequence>
<evidence type="ECO:0000256" key="5">
    <source>
        <dbReference type="PROSITE-ProRule" id="PRU00473"/>
    </source>
</evidence>
<evidence type="ECO:0000313" key="9">
    <source>
        <dbReference type="Proteomes" id="UP000064893"/>
    </source>
</evidence>
<dbReference type="RefSeq" id="WP_057954459.1">
    <property type="nucleotide sequence ID" value="NZ_CP013118.1"/>
</dbReference>
<dbReference type="SUPFAM" id="SSF48452">
    <property type="entry name" value="TPR-like"/>
    <property type="match status" value="1"/>
</dbReference>
<dbReference type="InterPro" id="IPR011659">
    <property type="entry name" value="WD40"/>
</dbReference>
<dbReference type="OrthoDB" id="1488841at2"/>
<dbReference type="GO" id="GO:0009279">
    <property type="term" value="C:cell outer membrane"/>
    <property type="evidence" value="ECO:0007669"/>
    <property type="project" value="UniProtKB-SubCell"/>
</dbReference>
<comment type="subcellular location">
    <subcellularLocation>
        <location evidence="1">Cell outer membrane</location>
    </subcellularLocation>
</comment>
<dbReference type="PROSITE" id="PS50005">
    <property type="entry name" value="TPR"/>
    <property type="match status" value="1"/>
</dbReference>
<evidence type="ECO:0000256" key="1">
    <source>
        <dbReference type="ARBA" id="ARBA00004442"/>
    </source>
</evidence>
<dbReference type="InterPro" id="IPR006664">
    <property type="entry name" value="OMP_bac"/>
</dbReference>
<dbReference type="InterPro" id="IPR050330">
    <property type="entry name" value="Bact_OuterMem_StrucFunc"/>
</dbReference>
<protein>
    <submittedName>
        <fullName evidence="8">Peptidoglycan-associated lipoprotein</fullName>
    </submittedName>
</protein>
<dbReference type="EMBL" id="CP013118">
    <property type="protein sequence ID" value="ALO17139.1"/>
    <property type="molecule type" value="Genomic_DNA"/>
</dbReference>
<feature type="signal peptide" evidence="6">
    <location>
        <begin position="1"/>
        <end position="19"/>
    </location>
</feature>
<dbReference type="PROSITE" id="PS51123">
    <property type="entry name" value="OMPA_2"/>
    <property type="match status" value="1"/>
</dbReference>
<dbReference type="InterPro" id="IPR036737">
    <property type="entry name" value="OmpA-like_sf"/>
</dbReference>
<reference evidence="8 9" key="1">
    <citation type="submission" date="2015-11" db="EMBL/GenBank/DDBJ databases">
        <title>Description and complete genome sequence of a novel strain predominating in hypersaline microbial mats and representing a new family of the Bacteriodetes phylum.</title>
        <authorList>
            <person name="Spring S."/>
            <person name="Bunk B."/>
            <person name="Sproer C."/>
            <person name="Klenk H.-P."/>
        </authorList>
    </citation>
    <scope>NUCLEOTIDE SEQUENCE [LARGE SCALE GENOMIC DNA]</scope>
    <source>
        <strain evidence="8 9">L21-Spi-D4</strain>
    </source>
</reference>
<dbReference type="PANTHER" id="PTHR30329:SF21">
    <property type="entry name" value="LIPOPROTEIN YIAD-RELATED"/>
    <property type="match status" value="1"/>
</dbReference>
<dbReference type="InterPro" id="IPR011042">
    <property type="entry name" value="6-blade_b-propeller_TolB-like"/>
</dbReference>
<accession>A0A0S2I428</accession>
<keyword evidence="9" id="KW-1185">Reference proteome</keyword>
<dbReference type="Pfam" id="PF00691">
    <property type="entry name" value="OmpA"/>
    <property type="match status" value="1"/>
</dbReference>
<keyword evidence="8" id="KW-0449">Lipoprotein</keyword>
<dbReference type="SUPFAM" id="SSF103088">
    <property type="entry name" value="OmpA-like"/>
    <property type="match status" value="1"/>
</dbReference>
<dbReference type="Gene3D" id="1.25.40.10">
    <property type="entry name" value="Tetratricopeptide repeat domain"/>
    <property type="match status" value="1"/>
</dbReference>
<dbReference type="InterPro" id="IPR011990">
    <property type="entry name" value="TPR-like_helical_dom_sf"/>
</dbReference>
<dbReference type="PRINTS" id="PR01021">
    <property type="entry name" value="OMPADOMAIN"/>
</dbReference>
<dbReference type="STRING" id="1307839.L21SP5_03531"/>
<feature type="chain" id="PRO_5006599610" evidence="6">
    <location>
        <begin position="20"/>
        <end position="787"/>
    </location>
</feature>
<dbReference type="Gene3D" id="3.30.1330.60">
    <property type="entry name" value="OmpA-like domain"/>
    <property type="match status" value="1"/>
</dbReference>
<evidence type="ECO:0000256" key="3">
    <source>
        <dbReference type="ARBA" id="ARBA00023237"/>
    </source>
</evidence>
<keyword evidence="3" id="KW-0998">Cell outer membrane</keyword>
<evidence type="ECO:0000256" key="6">
    <source>
        <dbReference type="SAM" id="SignalP"/>
    </source>
</evidence>
<evidence type="ECO:0000256" key="4">
    <source>
        <dbReference type="PROSITE-ProRule" id="PRU00339"/>
    </source>
</evidence>